<evidence type="ECO:0000313" key="2">
    <source>
        <dbReference type="Proteomes" id="UP000634136"/>
    </source>
</evidence>
<protein>
    <submittedName>
        <fullName evidence="1">Uncharacterized protein</fullName>
    </submittedName>
</protein>
<comment type="caution">
    <text evidence="1">The sequence shown here is derived from an EMBL/GenBank/DDBJ whole genome shotgun (WGS) entry which is preliminary data.</text>
</comment>
<sequence length="41" mass="4515">MGLIVPEELAISRPYRYWMDNGVVELVGGSVGYNTRGRMGA</sequence>
<dbReference type="Proteomes" id="UP000634136">
    <property type="component" value="Unassembled WGS sequence"/>
</dbReference>
<gene>
    <name evidence="1" type="ORF">G2W53_016499</name>
</gene>
<name>A0A834WJE4_9FABA</name>
<dbReference type="AlphaFoldDB" id="A0A834WJE4"/>
<accession>A0A834WJE4</accession>
<proteinExistence type="predicted"/>
<keyword evidence="2" id="KW-1185">Reference proteome</keyword>
<organism evidence="1 2">
    <name type="scientific">Senna tora</name>
    <dbReference type="NCBI Taxonomy" id="362788"/>
    <lineage>
        <taxon>Eukaryota</taxon>
        <taxon>Viridiplantae</taxon>
        <taxon>Streptophyta</taxon>
        <taxon>Embryophyta</taxon>
        <taxon>Tracheophyta</taxon>
        <taxon>Spermatophyta</taxon>
        <taxon>Magnoliopsida</taxon>
        <taxon>eudicotyledons</taxon>
        <taxon>Gunneridae</taxon>
        <taxon>Pentapetalae</taxon>
        <taxon>rosids</taxon>
        <taxon>fabids</taxon>
        <taxon>Fabales</taxon>
        <taxon>Fabaceae</taxon>
        <taxon>Caesalpinioideae</taxon>
        <taxon>Cassia clade</taxon>
        <taxon>Senna</taxon>
    </lineage>
</organism>
<evidence type="ECO:0000313" key="1">
    <source>
        <dbReference type="EMBL" id="KAF7825335.1"/>
    </source>
</evidence>
<dbReference type="EMBL" id="JAAIUW010000006">
    <property type="protein sequence ID" value="KAF7825335.1"/>
    <property type="molecule type" value="Genomic_DNA"/>
</dbReference>
<reference evidence="1" key="1">
    <citation type="submission" date="2020-09" db="EMBL/GenBank/DDBJ databases">
        <title>Genome-Enabled Discovery of Anthraquinone Biosynthesis in Senna tora.</title>
        <authorList>
            <person name="Kang S.-H."/>
            <person name="Pandey R.P."/>
            <person name="Lee C.-M."/>
            <person name="Sim J.-S."/>
            <person name="Jeong J.-T."/>
            <person name="Choi B.-S."/>
            <person name="Jung M."/>
            <person name="Ginzburg D."/>
            <person name="Zhao K."/>
            <person name="Won S.Y."/>
            <person name="Oh T.-J."/>
            <person name="Yu Y."/>
            <person name="Kim N.-H."/>
            <person name="Lee O.R."/>
            <person name="Lee T.-H."/>
            <person name="Bashyal P."/>
            <person name="Kim T.-S."/>
            <person name="Lee W.-H."/>
            <person name="Kawkins C."/>
            <person name="Kim C.-K."/>
            <person name="Kim J.S."/>
            <person name="Ahn B.O."/>
            <person name="Rhee S.Y."/>
            <person name="Sohng J.K."/>
        </authorList>
    </citation>
    <scope>NUCLEOTIDE SEQUENCE</scope>
    <source>
        <tissue evidence="1">Leaf</tissue>
    </source>
</reference>